<dbReference type="PANTHER" id="PTHR43820">
    <property type="entry name" value="HIGH-AFFINITY BRANCHED-CHAIN AMINO ACID TRANSPORT ATP-BINDING PROTEIN LIVF"/>
    <property type="match status" value="1"/>
</dbReference>
<dbReference type="SMART" id="SM00382">
    <property type="entry name" value="AAA"/>
    <property type="match status" value="1"/>
</dbReference>
<sequence length="284" mass="30612">MRSQPTITPVLTTLHRVTARRWTSLPEGGTGIMSRTQLLQAEHLRVVYNDAILALKDVSFSVEAGHVVLLLGANGAGKSTALKAAGGLLAAERGKLERGRILLDGLDIADRAPFQLVRSGLAQVLEGRHCFPSLTVEENLRTGAHAVGAGWKEWKRRLELVYTIFPRLRDKRQVAAGLTSGGEQQMTAIGRALMASPRLLLLDEPSMGLAPSVSDEVFSRLQDLNREGVTILLAEQGAEAALEIAHDVYVLEHGLVALHASPEDVRRSGALAALYLGEELEQAA</sequence>
<dbReference type="GO" id="GO:0016887">
    <property type="term" value="F:ATP hydrolysis activity"/>
    <property type="evidence" value="ECO:0007669"/>
    <property type="project" value="InterPro"/>
</dbReference>
<dbReference type="SUPFAM" id="SSF52540">
    <property type="entry name" value="P-loop containing nucleoside triphosphate hydrolases"/>
    <property type="match status" value="1"/>
</dbReference>
<comment type="similarity">
    <text evidence="1">Belongs to the ABC transporter superfamily.</text>
</comment>
<dbReference type="Gene3D" id="3.40.50.300">
    <property type="entry name" value="P-loop containing nucleotide triphosphate hydrolases"/>
    <property type="match status" value="1"/>
</dbReference>
<reference evidence="7 8" key="1">
    <citation type="journal article" date="2007" name="J. Bacteriol.">
        <title>Genome sequence analysis of the emerging human pathogenic acetic acid bacterium Granulibacter bethesdensis.</title>
        <authorList>
            <person name="Greenberg D.E."/>
            <person name="Porcella S.F."/>
            <person name="Zelazny A.M."/>
            <person name="Virtaneva K."/>
            <person name="Sturdevant D.E."/>
            <person name="Kupko J.J.III."/>
            <person name="Barbian K.D."/>
            <person name="Babar A."/>
            <person name="Dorward D.W."/>
            <person name="Holland S.M."/>
        </authorList>
    </citation>
    <scope>NUCLEOTIDE SEQUENCE [LARGE SCALE GENOMIC DNA]</scope>
    <source>
        <strain evidence="8">ATCC BAA-1260 / CGDNIH1</strain>
    </source>
</reference>
<keyword evidence="5" id="KW-0029">Amino-acid transport</keyword>
<dbReference type="KEGG" id="gbe:GbCGDNIH1_1484"/>
<keyword evidence="2" id="KW-0813">Transport</keyword>
<keyword evidence="8" id="KW-1185">Reference proteome</keyword>
<feature type="domain" description="ABC transporter" evidence="6">
    <location>
        <begin position="39"/>
        <end position="278"/>
    </location>
</feature>
<dbReference type="CDD" id="cd03224">
    <property type="entry name" value="ABC_TM1139_LivF_branched"/>
    <property type="match status" value="1"/>
</dbReference>
<keyword evidence="4 7" id="KW-0067">ATP-binding</keyword>
<evidence type="ECO:0000256" key="2">
    <source>
        <dbReference type="ARBA" id="ARBA00022448"/>
    </source>
</evidence>
<evidence type="ECO:0000256" key="4">
    <source>
        <dbReference type="ARBA" id="ARBA00022840"/>
    </source>
</evidence>
<gene>
    <name evidence="7" type="ordered locus">GbCGDNIH1_1484</name>
</gene>
<protein>
    <submittedName>
        <fullName evidence="7">Branched-chain amino acid transport ATP-binding protein livF</fullName>
    </submittedName>
</protein>
<evidence type="ECO:0000313" key="7">
    <source>
        <dbReference type="EMBL" id="ABI62382.2"/>
    </source>
</evidence>
<dbReference type="InterPro" id="IPR052156">
    <property type="entry name" value="BCAA_Transport_ATP-bd_LivF"/>
</dbReference>
<dbReference type="STRING" id="391165.GbCGDNIH1_1484"/>
<dbReference type="InterPro" id="IPR027417">
    <property type="entry name" value="P-loop_NTPase"/>
</dbReference>
<dbReference type="eggNOG" id="COG0410">
    <property type="taxonomic scope" value="Bacteria"/>
</dbReference>
<dbReference type="GO" id="GO:0005524">
    <property type="term" value="F:ATP binding"/>
    <property type="evidence" value="ECO:0007669"/>
    <property type="project" value="UniProtKB-KW"/>
</dbReference>
<evidence type="ECO:0000256" key="5">
    <source>
        <dbReference type="ARBA" id="ARBA00022970"/>
    </source>
</evidence>
<dbReference type="Proteomes" id="UP000001963">
    <property type="component" value="Chromosome"/>
</dbReference>
<evidence type="ECO:0000256" key="1">
    <source>
        <dbReference type="ARBA" id="ARBA00005417"/>
    </source>
</evidence>
<dbReference type="GO" id="GO:0015658">
    <property type="term" value="F:branched-chain amino acid transmembrane transporter activity"/>
    <property type="evidence" value="ECO:0007669"/>
    <property type="project" value="TreeGrafter"/>
</dbReference>
<dbReference type="InterPro" id="IPR003439">
    <property type="entry name" value="ABC_transporter-like_ATP-bd"/>
</dbReference>
<dbReference type="AlphaFoldDB" id="Q0BS20"/>
<name>Q0BS20_GRABC</name>
<accession>Q0BS20</accession>
<dbReference type="Pfam" id="PF00005">
    <property type="entry name" value="ABC_tran"/>
    <property type="match status" value="1"/>
</dbReference>
<proteinExistence type="inferred from homology"/>
<evidence type="ECO:0000256" key="3">
    <source>
        <dbReference type="ARBA" id="ARBA00022741"/>
    </source>
</evidence>
<keyword evidence="3" id="KW-0547">Nucleotide-binding</keyword>
<dbReference type="EMBL" id="CP000394">
    <property type="protein sequence ID" value="ABI62382.2"/>
    <property type="molecule type" value="Genomic_DNA"/>
</dbReference>
<dbReference type="PANTHER" id="PTHR43820:SF4">
    <property type="entry name" value="HIGH-AFFINITY BRANCHED-CHAIN AMINO ACID TRANSPORT ATP-BINDING PROTEIN LIVF"/>
    <property type="match status" value="1"/>
</dbReference>
<dbReference type="InterPro" id="IPR003593">
    <property type="entry name" value="AAA+_ATPase"/>
</dbReference>
<dbReference type="GO" id="GO:0015807">
    <property type="term" value="P:L-amino acid transport"/>
    <property type="evidence" value="ECO:0007669"/>
    <property type="project" value="TreeGrafter"/>
</dbReference>
<organism evidence="7 8">
    <name type="scientific">Granulibacter bethesdensis (strain ATCC BAA-1260 / CGDNIH1)</name>
    <dbReference type="NCBI Taxonomy" id="391165"/>
    <lineage>
        <taxon>Bacteria</taxon>
        <taxon>Pseudomonadati</taxon>
        <taxon>Pseudomonadota</taxon>
        <taxon>Alphaproteobacteria</taxon>
        <taxon>Acetobacterales</taxon>
        <taxon>Acetobacteraceae</taxon>
        <taxon>Granulibacter</taxon>
    </lineage>
</organism>
<evidence type="ECO:0000259" key="6">
    <source>
        <dbReference type="PROSITE" id="PS50893"/>
    </source>
</evidence>
<evidence type="ECO:0000313" key="8">
    <source>
        <dbReference type="Proteomes" id="UP000001963"/>
    </source>
</evidence>
<dbReference type="PROSITE" id="PS50893">
    <property type="entry name" value="ABC_TRANSPORTER_2"/>
    <property type="match status" value="1"/>
</dbReference>